<dbReference type="AlphaFoldDB" id="A0A7X5TP02"/>
<dbReference type="RefSeq" id="WP_166698766.1">
    <property type="nucleotide sequence ID" value="NZ_JAAQTL010000001.1"/>
</dbReference>
<gene>
    <name evidence="1" type="ORF">HBF32_05830</name>
</gene>
<accession>A0A7X5TP02</accession>
<dbReference type="SUPFAM" id="SSF103370">
    <property type="entry name" value="NinB"/>
    <property type="match status" value="1"/>
</dbReference>
<dbReference type="InterPro" id="IPR036619">
    <property type="entry name" value="NinB_sf"/>
</dbReference>
<dbReference type="EMBL" id="JAAQTL010000001">
    <property type="protein sequence ID" value="NID14986.1"/>
    <property type="molecule type" value="Genomic_DNA"/>
</dbReference>
<name>A0A7X5TP02_9GAMM</name>
<evidence type="ECO:0000313" key="1">
    <source>
        <dbReference type="EMBL" id="NID14986.1"/>
    </source>
</evidence>
<comment type="caution">
    <text evidence="1">The sequence shown here is derived from an EMBL/GenBank/DDBJ whole genome shotgun (WGS) entry which is preliminary data.</text>
</comment>
<dbReference type="Proteomes" id="UP000518878">
    <property type="component" value="Unassembled WGS sequence"/>
</dbReference>
<organism evidence="1 2">
    <name type="scientific">Luteibacter yeojuensis</name>
    <dbReference type="NCBI Taxonomy" id="345309"/>
    <lineage>
        <taxon>Bacteria</taxon>
        <taxon>Pseudomonadati</taxon>
        <taxon>Pseudomonadota</taxon>
        <taxon>Gammaproteobacteria</taxon>
        <taxon>Lysobacterales</taxon>
        <taxon>Rhodanobacteraceae</taxon>
        <taxon>Luteibacter</taxon>
    </lineage>
</organism>
<proteinExistence type="predicted"/>
<dbReference type="Gene3D" id="1.10.3790.10">
    <property type="entry name" value="NinB"/>
    <property type="match status" value="1"/>
</dbReference>
<keyword evidence="2" id="KW-1185">Reference proteome</keyword>
<evidence type="ECO:0008006" key="3">
    <source>
        <dbReference type="Google" id="ProtNLM"/>
    </source>
</evidence>
<sequence>MIHRFTLNAGGRERPRVLANVTAFVDKLPDTKSWRIEIREASRERSLDQNSALWGVAYPPICMETGYDADELHAAFCRKFFGTVEVMVLGEKVTRARRTTTTNEYGERDVIDRGTFVRFYDMVQRIAAELNIEVPDPSPFWREKAA</sequence>
<evidence type="ECO:0000313" key="2">
    <source>
        <dbReference type="Proteomes" id="UP000518878"/>
    </source>
</evidence>
<reference evidence="1 2" key="1">
    <citation type="journal article" date="2006" name="Int. J. Syst. Evol. Microbiol.">
        <title>Dyella yeojuensis sp. nov., isolated from greenhouse soil in Korea.</title>
        <authorList>
            <person name="Kim B.Y."/>
            <person name="Weon H.Y."/>
            <person name="Lee K.H."/>
            <person name="Seok S.J."/>
            <person name="Kwon S.W."/>
            <person name="Go S.J."/>
            <person name="Stackebrandt E."/>
        </authorList>
    </citation>
    <scope>NUCLEOTIDE SEQUENCE [LARGE SCALE GENOMIC DNA]</scope>
    <source>
        <strain evidence="1 2">DSM 17673</strain>
    </source>
</reference>
<protein>
    <recommendedName>
        <fullName evidence="3">NinB protein</fullName>
    </recommendedName>
</protein>